<dbReference type="GO" id="GO:0006511">
    <property type="term" value="P:ubiquitin-dependent protein catabolic process"/>
    <property type="evidence" value="ECO:0007669"/>
    <property type="project" value="TreeGrafter"/>
</dbReference>
<sequence length="414" mass="46734">MVITTSDSNGTLVSLNHIGLKRCNSLELLRACPSTQSYEFFPTDLLIPEECFEQDCSDDESFYSCSSSEALPKPSYATRDRIYLPSSGRINVDECIKCLPSVMETCDSLLTKDSRHYTEQSRSRVIYVSQREVAHAVPLQCDVMMSDKATTCHILALRSSSSNAVPLASLTHIDGTSYEACIRAIVQRHINHHQMDDSLISEERRDGQDPDDLMELDLHILGGFEDHDGTSQKISNWLLRLLADITTKEKHRVMTTLRTCAISSMNDNGHGVPIGRGLGINLLKGDVFLASSNPALAGPDYILRSLRLWSQDECEPHLEVIHEENISMMKVEPFFFAPFPGRCTKYLLSLSDRQLQRYTSTSPECEEDDFCPRLRETLVFSLRVSVSDVFGPGLNRTRYYKRLGFSNTWKCLHT</sequence>
<dbReference type="AlphaFoldDB" id="A0A7S3LJ00"/>
<dbReference type="EMBL" id="HBIM01024088">
    <property type="protein sequence ID" value="CAE0421190.1"/>
    <property type="molecule type" value="Transcribed_RNA"/>
</dbReference>
<evidence type="ECO:0000313" key="1">
    <source>
        <dbReference type="EMBL" id="CAE0421190.1"/>
    </source>
</evidence>
<accession>A0A7S3LJ00</accession>
<dbReference type="Pfam" id="PF14736">
    <property type="entry name" value="N_Asn_amidohyd"/>
    <property type="match status" value="1"/>
</dbReference>
<dbReference type="InterPro" id="IPR026750">
    <property type="entry name" value="NTAN1"/>
</dbReference>
<name>A0A7S3LJ00_9STRA</name>
<protein>
    <recommendedName>
        <fullName evidence="2">Protein N-terminal asparagine amidohydrolase</fullName>
    </recommendedName>
</protein>
<reference evidence="1" key="1">
    <citation type="submission" date="2021-01" db="EMBL/GenBank/DDBJ databases">
        <authorList>
            <person name="Corre E."/>
            <person name="Pelletier E."/>
            <person name="Niang G."/>
            <person name="Scheremetjew M."/>
            <person name="Finn R."/>
            <person name="Kale V."/>
            <person name="Holt S."/>
            <person name="Cochrane G."/>
            <person name="Meng A."/>
            <person name="Brown T."/>
            <person name="Cohen L."/>
        </authorList>
    </citation>
    <scope>NUCLEOTIDE SEQUENCE</scope>
    <source>
        <strain evidence="1">CCMP127</strain>
    </source>
</reference>
<evidence type="ECO:0008006" key="2">
    <source>
        <dbReference type="Google" id="ProtNLM"/>
    </source>
</evidence>
<dbReference type="PANTHER" id="PTHR12498">
    <property type="entry name" value="N-TERMINAL ASPARAGINE AMIDOHYDROLASE"/>
    <property type="match status" value="1"/>
</dbReference>
<dbReference type="PANTHER" id="PTHR12498:SF0">
    <property type="entry name" value="PROTEIN N-TERMINAL ASPARAGINE AMIDOHYDROLASE"/>
    <property type="match status" value="1"/>
</dbReference>
<organism evidence="1">
    <name type="scientific">Amphora coffeiformis</name>
    <dbReference type="NCBI Taxonomy" id="265554"/>
    <lineage>
        <taxon>Eukaryota</taxon>
        <taxon>Sar</taxon>
        <taxon>Stramenopiles</taxon>
        <taxon>Ochrophyta</taxon>
        <taxon>Bacillariophyta</taxon>
        <taxon>Bacillariophyceae</taxon>
        <taxon>Bacillariophycidae</taxon>
        <taxon>Thalassiophysales</taxon>
        <taxon>Catenulaceae</taxon>
        <taxon>Amphora</taxon>
    </lineage>
</organism>
<gene>
    <name evidence="1" type="ORF">ACOF00016_LOCUS17839</name>
</gene>
<proteinExistence type="predicted"/>
<dbReference type="GO" id="GO:0005634">
    <property type="term" value="C:nucleus"/>
    <property type="evidence" value="ECO:0007669"/>
    <property type="project" value="TreeGrafter"/>
</dbReference>
<dbReference type="GO" id="GO:0008418">
    <property type="term" value="F:protein-N-terminal asparagine amidohydrolase activity"/>
    <property type="evidence" value="ECO:0007669"/>
    <property type="project" value="InterPro"/>
</dbReference>